<organism evidence="3 4">
    <name type="scientific">Pigmentiphaga soli</name>
    <dbReference type="NCBI Taxonomy" id="1007095"/>
    <lineage>
        <taxon>Bacteria</taxon>
        <taxon>Pseudomonadati</taxon>
        <taxon>Pseudomonadota</taxon>
        <taxon>Betaproteobacteria</taxon>
        <taxon>Burkholderiales</taxon>
        <taxon>Alcaligenaceae</taxon>
        <taxon>Pigmentiphaga</taxon>
    </lineage>
</organism>
<dbReference type="Pfam" id="PF04909">
    <property type="entry name" value="Amidohydro_2"/>
    <property type="match status" value="1"/>
</dbReference>
<evidence type="ECO:0000313" key="4">
    <source>
        <dbReference type="Proteomes" id="UP001501671"/>
    </source>
</evidence>
<dbReference type="EMBL" id="BAABFO010000031">
    <property type="protein sequence ID" value="GAA4342064.1"/>
    <property type="molecule type" value="Genomic_DNA"/>
</dbReference>
<protein>
    <submittedName>
        <fullName evidence="3">Amidohydrolase family protein</fullName>
    </submittedName>
</protein>
<dbReference type="Proteomes" id="UP001501671">
    <property type="component" value="Unassembled WGS sequence"/>
</dbReference>
<dbReference type="RefSeq" id="WP_345252043.1">
    <property type="nucleotide sequence ID" value="NZ_BAABFO010000031.1"/>
</dbReference>
<reference evidence="4" key="1">
    <citation type="journal article" date="2019" name="Int. J. Syst. Evol. Microbiol.">
        <title>The Global Catalogue of Microorganisms (GCM) 10K type strain sequencing project: providing services to taxonomists for standard genome sequencing and annotation.</title>
        <authorList>
            <consortium name="The Broad Institute Genomics Platform"/>
            <consortium name="The Broad Institute Genome Sequencing Center for Infectious Disease"/>
            <person name="Wu L."/>
            <person name="Ma J."/>
        </authorList>
    </citation>
    <scope>NUCLEOTIDE SEQUENCE [LARGE SCALE GENOMIC DNA]</scope>
    <source>
        <strain evidence="4">JCM 17666</strain>
    </source>
</reference>
<proteinExistence type="predicted"/>
<dbReference type="Gene3D" id="3.20.20.140">
    <property type="entry name" value="Metal-dependent hydrolases"/>
    <property type="match status" value="1"/>
</dbReference>
<dbReference type="InterPro" id="IPR032466">
    <property type="entry name" value="Metal_Hydrolase"/>
</dbReference>
<keyword evidence="1" id="KW-0456">Lyase</keyword>
<sequence length="287" mass="31255">MLIVDAQVHIWAADRPDRPWPAGEAHRAHRPEPLSAEKLLAEMAAAGVDRAVLIPPSWEGDRNDVVLEACKAHPGRFGAFCRIPLEQAEGRKELAALAGAPGMLGLRFTFHKEAGLRALLDGAPDWIWPAAAEAGIPVMVHAPRALDAVAGIARAHPSLRVIIDHLAMERPNKDAAAFQRLPELLRLADCANVAVKATALPSYSSEAYPYPGLRAPLRQVVEAFGPARVFWGSDMTRVDAPYRRIVTHFTEELPFLSEADKAQIMGLALCSWVGWQAADNQDQGNIQ</sequence>
<dbReference type="SUPFAM" id="SSF51556">
    <property type="entry name" value="Metallo-dependent hydrolases"/>
    <property type="match status" value="1"/>
</dbReference>
<dbReference type="InterPro" id="IPR006680">
    <property type="entry name" value="Amidohydro-rel"/>
</dbReference>
<name>A0ABP8HNY4_9BURK</name>
<keyword evidence="4" id="KW-1185">Reference proteome</keyword>
<evidence type="ECO:0000256" key="1">
    <source>
        <dbReference type="ARBA" id="ARBA00023239"/>
    </source>
</evidence>
<evidence type="ECO:0000313" key="3">
    <source>
        <dbReference type="EMBL" id="GAA4342064.1"/>
    </source>
</evidence>
<accession>A0ABP8HNY4</accession>
<gene>
    <name evidence="3" type="ORF">GCM10023144_43580</name>
</gene>
<comment type="caution">
    <text evidence="3">The sequence shown here is derived from an EMBL/GenBank/DDBJ whole genome shotgun (WGS) entry which is preliminary data.</text>
</comment>
<dbReference type="InterPro" id="IPR032465">
    <property type="entry name" value="ACMSD"/>
</dbReference>
<dbReference type="PANTHER" id="PTHR21240:SF28">
    <property type="entry name" value="ISO-OROTATE DECARBOXYLASE (EUROFUNG)"/>
    <property type="match status" value="1"/>
</dbReference>
<evidence type="ECO:0000259" key="2">
    <source>
        <dbReference type="Pfam" id="PF04909"/>
    </source>
</evidence>
<feature type="domain" description="Amidohydrolase-related" evidence="2">
    <location>
        <begin position="4"/>
        <end position="266"/>
    </location>
</feature>
<dbReference type="PANTHER" id="PTHR21240">
    <property type="entry name" value="2-AMINO-3-CARBOXYLMUCONATE-6-SEMIALDEHYDE DECARBOXYLASE"/>
    <property type="match status" value="1"/>
</dbReference>